<dbReference type="InterPro" id="IPR011010">
    <property type="entry name" value="DNA_brk_join_enz"/>
</dbReference>
<dbReference type="GO" id="GO:0006310">
    <property type="term" value="P:DNA recombination"/>
    <property type="evidence" value="ECO:0007669"/>
    <property type="project" value="UniProtKB-KW"/>
</dbReference>
<evidence type="ECO:0000313" key="5">
    <source>
        <dbReference type="Proteomes" id="UP000001887"/>
    </source>
</evidence>
<dbReference type="Gene3D" id="1.10.150.130">
    <property type="match status" value="1"/>
</dbReference>
<dbReference type="InterPro" id="IPR010998">
    <property type="entry name" value="Integrase_recombinase_N"/>
</dbReference>
<dbReference type="EMBL" id="CP001848">
    <property type="protein sequence ID" value="ADB15131.1"/>
    <property type="molecule type" value="Genomic_DNA"/>
</dbReference>
<dbReference type="InterPro" id="IPR013762">
    <property type="entry name" value="Integrase-like_cat_sf"/>
</dbReference>
<dbReference type="GO" id="GO:0015074">
    <property type="term" value="P:DNA integration"/>
    <property type="evidence" value="ECO:0007669"/>
    <property type="project" value="InterPro"/>
</dbReference>
<keyword evidence="3" id="KW-0175">Coiled coil</keyword>
<keyword evidence="2" id="KW-0233">DNA recombination</keyword>
<evidence type="ECO:0000256" key="2">
    <source>
        <dbReference type="ARBA" id="ARBA00023172"/>
    </source>
</evidence>
<dbReference type="OrthoDB" id="215580at2"/>
<evidence type="ECO:0000313" key="4">
    <source>
        <dbReference type="EMBL" id="ADB15131.1"/>
    </source>
</evidence>
<gene>
    <name evidence="4" type="ordered locus">Psta_0443</name>
</gene>
<proteinExistence type="predicted"/>
<keyword evidence="5" id="KW-1185">Reference proteome</keyword>
<organism evidence="4 5">
    <name type="scientific">Pirellula staleyi (strain ATCC 27377 / DSM 6068 / ICPB 4128)</name>
    <name type="common">Pirella staleyi</name>
    <dbReference type="NCBI Taxonomy" id="530564"/>
    <lineage>
        <taxon>Bacteria</taxon>
        <taxon>Pseudomonadati</taxon>
        <taxon>Planctomycetota</taxon>
        <taxon>Planctomycetia</taxon>
        <taxon>Pirellulales</taxon>
        <taxon>Pirellulaceae</taxon>
        <taxon>Pirellula</taxon>
    </lineage>
</organism>
<keyword evidence="1" id="KW-0238">DNA-binding</keyword>
<dbReference type="SUPFAM" id="SSF56349">
    <property type="entry name" value="DNA breaking-rejoining enzymes"/>
    <property type="match status" value="1"/>
</dbReference>
<feature type="coiled-coil region" evidence="3">
    <location>
        <begin position="405"/>
        <end position="432"/>
    </location>
</feature>
<dbReference type="eggNOG" id="COG0582">
    <property type="taxonomic scope" value="Bacteria"/>
</dbReference>
<accession>D2R3A0</accession>
<reference evidence="4 5" key="1">
    <citation type="journal article" date="2009" name="Stand. Genomic Sci.">
        <title>Complete genome sequence of Pirellula staleyi type strain (ATCC 27377).</title>
        <authorList>
            <person name="Clum A."/>
            <person name="Tindall B.J."/>
            <person name="Sikorski J."/>
            <person name="Ivanova N."/>
            <person name="Mavrommatis K."/>
            <person name="Lucas S."/>
            <person name="Glavina del Rio T."/>
            <person name="Nolan M."/>
            <person name="Chen F."/>
            <person name="Tice H."/>
            <person name="Pitluck S."/>
            <person name="Cheng J.F."/>
            <person name="Chertkov O."/>
            <person name="Brettin T."/>
            <person name="Han C."/>
            <person name="Detter J.C."/>
            <person name="Kuske C."/>
            <person name="Bruce D."/>
            <person name="Goodwin L."/>
            <person name="Ovchinikova G."/>
            <person name="Pati A."/>
            <person name="Mikhailova N."/>
            <person name="Chen A."/>
            <person name="Palaniappan K."/>
            <person name="Land M."/>
            <person name="Hauser L."/>
            <person name="Chang Y.J."/>
            <person name="Jeffries C.D."/>
            <person name="Chain P."/>
            <person name="Rohde M."/>
            <person name="Goker M."/>
            <person name="Bristow J."/>
            <person name="Eisen J.A."/>
            <person name="Markowitz V."/>
            <person name="Hugenholtz P."/>
            <person name="Kyrpides N.C."/>
            <person name="Klenk H.P."/>
            <person name="Lapidus A."/>
        </authorList>
    </citation>
    <scope>NUCLEOTIDE SEQUENCE [LARGE SCALE GENOMIC DNA]</scope>
    <source>
        <strain evidence="5">ATCC 27377 / DSM 6068 / ICPB 4128</strain>
    </source>
</reference>
<sequence length="497" mass="56630">MARIAAEERQLSYHEKGRCWRKFYRGKMHYLDPRGISKSDDASYRQALRNWEQKKLAIDLEEASQNAPSTITALRLAETIKRLPTPDLESLGLDPSTIAALNVEAAMRGQPEGSLNFGPRQTTIAGLVDAYISAKRALANAGAISRQMLIEYEHNARFFGEWATQTGTIHTDSIDSGCLERYRQFILRLKNPAFAKRAETAPLGRLTIRKRLARLKSLIEWAYETEQLAMLPRNLKGLAKLRLENHEEAEKTADELFWTVEEVRELFAAATQRTKLYILLAVNCGYTQTDIATLRHAHIDWQTGVISRPRHKTKGKQVHKLWPSTLELLKAEATKPDKKQQSSGLVLLGENRLPLLYHSDTTTSKQDTIRLAFSVLLKSQIKKRLRESSPELFKLAKRASSTMSKEQLNEIKREQKRRADQIDAAIKEALANESRTFKSFRKTSANLIERQFGDGSKLADQFLGHTQKATKRFYVDSHYESLFTAIDWLGEQYGLAE</sequence>
<dbReference type="Proteomes" id="UP000001887">
    <property type="component" value="Chromosome"/>
</dbReference>
<name>D2R3A0_PIRSD</name>
<protein>
    <submittedName>
        <fullName evidence="4">Uncharacterized protein</fullName>
    </submittedName>
</protein>
<evidence type="ECO:0000256" key="3">
    <source>
        <dbReference type="SAM" id="Coils"/>
    </source>
</evidence>
<evidence type="ECO:0000256" key="1">
    <source>
        <dbReference type="ARBA" id="ARBA00023125"/>
    </source>
</evidence>
<dbReference type="KEGG" id="psl:Psta_0443"/>
<dbReference type="HOGENOM" id="CLU_548412_0_0_0"/>
<dbReference type="AlphaFoldDB" id="D2R3A0"/>
<dbReference type="Gene3D" id="1.10.443.10">
    <property type="entry name" value="Intergrase catalytic core"/>
    <property type="match status" value="1"/>
</dbReference>
<dbReference type="GO" id="GO:0003677">
    <property type="term" value="F:DNA binding"/>
    <property type="evidence" value="ECO:0007669"/>
    <property type="project" value="UniProtKB-KW"/>
</dbReference>